<dbReference type="InterPro" id="IPR043149">
    <property type="entry name" value="TagF_N"/>
</dbReference>
<dbReference type="PANTHER" id="PTHR37316">
    <property type="entry name" value="TEICHOIC ACID GLYCEROL-PHOSPHATE PRIMASE"/>
    <property type="match status" value="1"/>
</dbReference>
<evidence type="ECO:0000256" key="4">
    <source>
        <dbReference type="ARBA" id="ARBA00022679"/>
    </source>
</evidence>
<dbReference type="InterPro" id="IPR043148">
    <property type="entry name" value="TagF_C"/>
</dbReference>
<evidence type="ECO:0000313" key="9">
    <source>
        <dbReference type="EMBL" id="XBV89490.1"/>
    </source>
</evidence>
<dbReference type="SUPFAM" id="SSF53448">
    <property type="entry name" value="Nucleotide-diphospho-sugar transferases"/>
    <property type="match status" value="1"/>
</dbReference>
<reference evidence="9" key="1">
    <citation type="submission" date="2024-06" db="EMBL/GenBank/DDBJ databases">
        <title>Brevibacterium koreense sp. nov., isolated from jogae-jeotgal, a Korean fermented seafood.</title>
        <authorList>
            <person name="Whon T.W."/>
            <person name="Nam S."/>
            <person name="Kim Y."/>
        </authorList>
    </citation>
    <scope>NUCLEOTIDE SEQUENCE</scope>
    <source>
        <strain evidence="9">CBA3109</strain>
    </source>
</reference>
<comment type="similarity">
    <text evidence="2">Belongs to the CDP-glycerol glycerophosphotransferase family.</text>
</comment>
<keyword evidence="4" id="KW-0808">Transferase</keyword>
<dbReference type="Gene3D" id="3.40.50.11820">
    <property type="match status" value="1"/>
</dbReference>
<name>A0AAU7ULF5_9MICO</name>
<evidence type="ECO:0000256" key="2">
    <source>
        <dbReference type="ARBA" id="ARBA00010488"/>
    </source>
</evidence>
<evidence type="ECO:0000256" key="7">
    <source>
        <dbReference type="SAM" id="MobiDB-lite"/>
    </source>
</evidence>
<evidence type="ECO:0000256" key="5">
    <source>
        <dbReference type="ARBA" id="ARBA00022944"/>
    </source>
</evidence>
<keyword evidence="5" id="KW-0777">Teichoic acid biosynthesis</keyword>
<dbReference type="Gene3D" id="3.90.550.10">
    <property type="entry name" value="Spore Coat Polysaccharide Biosynthesis Protein SpsA, Chain A"/>
    <property type="match status" value="1"/>
</dbReference>
<feature type="compositionally biased region" description="Polar residues" evidence="7">
    <location>
        <begin position="32"/>
        <end position="51"/>
    </location>
</feature>
<protein>
    <submittedName>
        <fullName evidence="9">CDP-glycerol glycerophosphotransferase family protein</fullName>
    </submittedName>
</protein>
<comment type="subcellular location">
    <subcellularLocation>
        <location evidence="1">Cell membrane</location>
        <topology evidence="1">Peripheral membrane protein</topology>
    </subcellularLocation>
</comment>
<evidence type="ECO:0000256" key="3">
    <source>
        <dbReference type="ARBA" id="ARBA00022475"/>
    </source>
</evidence>
<dbReference type="GO" id="GO:0019350">
    <property type="term" value="P:teichoic acid biosynthetic process"/>
    <property type="evidence" value="ECO:0007669"/>
    <property type="project" value="UniProtKB-KW"/>
</dbReference>
<dbReference type="InterPro" id="IPR051612">
    <property type="entry name" value="Teichoic_Acid_Biosynth"/>
</dbReference>
<feature type="region of interest" description="Disordered" evidence="7">
    <location>
        <begin position="29"/>
        <end position="51"/>
    </location>
</feature>
<sequence length="1164" mass="129875">MSGQQWRKALWHLRHGGVEGFKEFRRKRESELASTRTSTAGSSNQDGTDTPTLSVIVPAFNASGFIDRCLKSILNQSGVSLEVIVVDDGSTDDTVEKASQHSHGAHPVAVLTGTNEGPARARNRGIGAARGKYITFVDADDEVLANAYTTMVDSLERTGSDIATGAYVRVGSVGRSRPKLTARVHARQRLAVRLDDMPELLEEPVLWNKVYRHDFWNRHVGEMWGFSNYEDQEPVYRALVGAAAIDVLTNDVYAWRLADGRDTRSKRKAELSDLQSKLEVIDALKNTLNHAPDHVVEQAYAIWMGTDLAMHAEYLDTANKRFRNTLCDAAKSLRKAMPKGAWKLLPAQERLYMWVVASGDLDDIEEVLGTRMEETRAVPLELVDGTWTVAPTYLSRLKTNVPQRLLKAQHVDFRPVVIVRNARWIDDQQIELQGCAYIPGIDPGQTTFRLQGVMDGATVLDVSVETRNDNRVDLDVGDPWRTYEAGGFIARIDVAGLRDISPRGIDLFGSFEMQGMHLQAPAVLTAVVGMIAPSPIRDSGRLTVVADERSELSIRPVDMPTDPVVVKNIDFRGRDVTVTLDRSANARGLSLHTAGIKVELDANGPSIYSTTLPELPERFRAHGERQWKLLAKTNEGNDVDVYHASVDYLLPGTSCVRLAANSAGKVRLAQRFRRVTVTGATNDRDRLLIIGRIDPPEKLKVVLKSSEQTIEPDEPALHADGSFTAVYDLTTTGAEGGKVAALAGGYHVRYGETPDKVEGWARVAGKLAIRPVDCFTEWNTLRVEGRNSGAVSVTASPPWSAQERTKYGRFQLRTKDWGPLTAGIVFESYNGKSANDNPRALFDAIKEEYADIPFYWSVRDRRVDVPTGGIPVVEGTAEWHRAIATSRVWINNNNFPHHVQKLPGQFYLQTWHGSPIKKLLWDIPRRRTSLTYRRLMRQQVAQWDVLLAQSESTAGHLRSGLGYEGDVILVEAPRNLRVRDFAQHTVDIRARLGIRLDEKVVLYAPTWKERHRIGTRMNWKDQLNPYFLAEQTGAKVLVRAHHVSTAMPLEKYPGVIDVSHEPHVEALIAICDLLVTDYSSIAYDFALTRKPVIHYTPDYNEYLSERGLYEDWSTNAVVTDNLSKLIFLVQEKLEELGPSRKIAGVDAAELSQLIHIITSRATSP</sequence>
<dbReference type="RefSeq" id="WP_350270377.1">
    <property type="nucleotide sequence ID" value="NZ_CP158281.1"/>
</dbReference>
<dbReference type="Gene3D" id="3.40.50.12580">
    <property type="match status" value="1"/>
</dbReference>
<keyword evidence="3" id="KW-1003">Cell membrane</keyword>
<evidence type="ECO:0000259" key="8">
    <source>
        <dbReference type="Pfam" id="PF00535"/>
    </source>
</evidence>
<dbReference type="InterPro" id="IPR001173">
    <property type="entry name" value="Glyco_trans_2-like"/>
</dbReference>
<dbReference type="EMBL" id="CP158281">
    <property type="protein sequence ID" value="XBV89490.1"/>
    <property type="molecule type" value="Genomic_DNA"/>
</dbReference>
<dbReference type="AlphaFoldDB" id="A0AAU7ULF5"/>
<feature type="region of interest" description="Disordered" evidence="7">
    <location>
        <begin position="94"/>
        <end position="117"/>
    </location>
</feature>
<dbReference type="GO" id="GO:0005886">
    <property type="term" value="C:plasma membrane"/>
    <property type="evidence" value="ECO:0007669"/>
    <property type="project" value="UniProtKB-SubCell"/>
</dbReference>
<dbReference type="CDD" id="cd00761">
    <property type="entry name" value="Glyco_tranf_GTA_type"/>
    <property type="match status" value="1"/>
</dbReference>
<gene>
    <name evidence="9" type="ORF">AAFP32_01780</name>
</gene>
<dbReference type="SUPFAM" id="SSF53756">
    <property type="entry name" value="UDP-Glycosyltransferase/glycogen phosphorylase"/>
    <property type="match status" value="1"/>
</dbReference>
<dbReference type="Pfam" id="PF04464">
    <property type="entry name" value="Glyphos_transf"/>
    <property type="match status" value="1"/>
</dbReference>
<dbReference type="InterPro" id="IPR029044">
    <property type="entry name" value="Nucleotide-diphossugar_trans"/>
</dbReference>
<dbReference type="PANTHER" id="PTHR37316:SF3">
    <property type="entry name" value="TEICHOIC ACID GLYCEROL-PHOSPHATE TRANSFERASE"/>
    <property type="match status" value="1"/>
</dbReference>
<organism evidence="9">
    <name type="scientific">Brevibacterium koreense</name>
    <dbReference type="NCBI Taxonomy" id="3140787"/>
    <lineage>
        <taxon>Bacteria</taxon>
        <taxon>Bacillati</taxon>
        <taxon>Actinomycetota</taxon>
        <taxon>Actinomycetes</taxon>
        <taxon>Micrococcales</taxon>
        <taxon>Brevibacteriaceae</taxon>
        <taxon>Brevibacterium</taxon>
    </lineage>
</organism>
<evidence type="ECO:0000256" key="1">
    <source>
        <dbReference type="ARBA" id="ARBA00004202"/>
    </source>
</evidence>
<dbReference type="GO" id="GO:0047355">
    <property type="term" value="F:CDP-glycerol glycerophosphotransferase activity"/>
    <property type="evidence" value="ECO:0007669"/>
    <property type="project" value="InterPro"/>
</dbReference>
<accession>A0AAU7ULF5</accession>
<dbReference type="KEGG" id="bkr:AAFP32_01780"/>
<feature type="domain" description="Glycosyltransferase 2-like" evidence="8">
    <location>
        <begin position="54"/>
        <end position="182"/>
    </location>
</feature>
<evidence type="ECO:0000256" key="6">
    <source>
        <dbReference type="ARBA" id="ARBA00023136"/>
    </source>
</evidence>
<dbReference type="Pfam" id="PF00535">
    <property type="entry name" value="Glycos_transf_2"/>
    <property type="match status" value="1"/>
</dbReference>
<keyword evidence="6" id="KW-0472">Membrane</keyword>
<dbReference type="InterPro" id="IPR007554">
    <property type="entry name" value="Glycerophosphate_synth"/>
</dbReference>
<proteinExistence type="inferred from homology"/>